<comment type="caution">
    <text evidence="2">The sequence shown here is derived from an EMBL/GenBank/DDBJ whole genome shotgun (WGS) entry which is preliminary data.</text>
</comment>
<name>A0ABU6WNN0_9FABA</name>
<protein>
    <submittedName>
        <fullName evidence="2">Uncharacterized protein</fullName>
    </submittedName>
</protein>
<organism evidence="2 3">
    <name type="scientific">Stylosanthes scabra</name>
    <dbReference type="NCBI Taxonomy" id="79078"/>
    <lineage>
        <taxon>Eukaryota</taxon>
        <taxon>Viridiplantae</taxon>
        <taxon>Streptophyta</taxon>
        <taxon>Embryophyta</taxon>
        <taxon>Tracheophyta</taxon>
        <taxon>Spermatophyta</taxon>
        <taxon>Magnoliopsida</taxon>
        <taxon>eudicotyledons</taxon>
        <taxon>Gunneridae</taxon>
        <taxon>Pentapetalae</taxon>
        <taxon>rosids</taxon>
        <taxon>fabids</taxon>
        <taxon>Fabales</taxon>
        <taxon>Fabaceae</taxon>
        <taxon>Papilionoideae</taxon>
        <taxon>50 kb inversion clade</taxon>
        <taxon>dalbergioids sensu lato</taxon>
        <taxon>Dalbergieae</taxon>
        <taxon>Pterocarpus clade</taxon>
        <taxon>Stylosanthes</taxon>
    </lineage>
</organism>
<accession>A0ABU6WNN0</accession>
<sequence>MLRSQHSIDTESKRISRRLWWKSRYDIAVQEALHASKSPLPNYAVVIAMMIGWWVIRGCWPGRSLKFLSRHGNGRHGRYPGGLKNESEKDNRHEVNLDLTVEQANATSVKGDGKDELCVDAQTLLLRRVAVMTERIDSNTGKTAEAIVNMSGRVDRVEGCMYYVKQMVRDLAAANPRPMPGGTPPACAQNSPTSRWTRGGRRSLNYTHDVSPMDKGKGLAETRLGGMLDIVAPDSPDDDVIIDETKSTHRPWPKTAPKIVAASPADSLFWSVGAPKHGYGQLPYFSGSVSAPNDNCLRELPNISQLDSSAQICALFSSSPDASRPSKISKVEQDMVSSQMPPLPAVSLPIAPTETAAGVVGQVHRPVARGWLQGSLFRRYESPTLLIPLTYEMVFRPTVNIDLSIDA</sequence>
<gene>
    <name evidence="2" type="ORF">PIB30_071379</name>
</gene>
<evidence type="ECO:0000256" key="1">
    <source>
        <dbReference type="SAM" id="MobiDB-lite"/>
    </source>
</evidence>
<keyword evidence="3" id="KW-1185">Reference proteome</keyword>
<dbReference type="EMBL" id="JASCZI010182066">
    <property type="protein sequence ID" value="MED6186927.1"/>
    <property type="molecule type" value="Genomic_DNA"/>
</dbReference>
<evidence type="ECO:0000313" key="3">
    <source>
        <dbReference type="Proteomes" id="UP001341840"/>
    </source>
</evidence>
<dbReference type="Proteomes" id="UP001341840">
    <property type="component" value="Unassembled WGS sequence"/>
</dbReference>
<proteinExistence type="predicted"/>
<evidence type="ECO:0000313" key="2">
    <source>
        <dbReference type="EMBL" id="MED6186927.1"/>
    </source>
</evidence>
<feature type="region of interest" description="Disordered" evidence="1">
    <location>
        <begin position="179"/>
        <end position="215"/>
    </location>
</feature>
<reference evidence="2 3" key="1">
    <citation type="journal article" date="2023" name="Plants (Basel)">
        <title>Bridging the Gap: Combining Genomics and Transcriptomics Approaches to Understand Stylosanthes scabra, an Orphan Legume from the Brazilian Caatinga.</title>
        <authorList>
            <person name="Ferreira-Neto J.R.C."/>
            <person name="da Silva M.D."/>
            <person name="Binneck E."/>
            <person name="de Melo N.F."/>
            <person name="da Silva R.H."/>
            <person name="de Melo A.L.T.M."/>
            <person name="Pandolfi V."/>
            <person name="Bustamante F.O."/>
            <person name="Brasileiro-Vidal A.C."/>
            <person name="Benko-Iseppon A.M."/>
        </authorList>
    </citation>
    <scope>NUCLEOTIDE SEQUENCE [LARGE SCALE GENOMIC DNA]</scope>
    <source>
        <tissue evidence="2">Leaves</tissue>
    </source>
</reference>